<keyword evidence="5" id="KW-1185">Reference proteome</keyword>
<keyword evidence="1" id="KW-0175">Coiled coil</keyword>
<feature type="compositionally biased region" description="Polar residues" evidence="2">
    <location>
        <begin position="99"/>
        <end position="112"/>
    </location>
</feature>
<feature type="compositionally biased region" description="Low complexity" evidence="2">
    <location>
        <begin position="1"/>
        <end position="16"/>
    </location>
</feature>
<feature type="compositionally biased region" description="Low complexity" evidence="2">
    <location>
        <begin position="68"/>
        <end position="97"/>
    </location>
</feature>
<proteinExistence type="predicted"/>
<feature type="compositionally biased region" description="Low complexity" evidence="2">
    <location>
        <begin position="327"/>
        <end position="343"/>
    </location>
</feature>
<feature type="region of interest" description="Disordered" evidence="2">
    <location>
        <begin position="1"/>
        <end position="169"/>
    </location>
</feature>
<sequence>MKIKSTTTTTLNPSTTVPALATTDSSVEAPTLDSIESTTENSADHTINDDVLPTNTALPSGSRIKSFSNNKVNLKSNNTTKVKSKTNTNNSKENLSTDGFKSNSLVNNTPKDNVSSSNSKINTSNKSTNSKNNVSNNTKSNVSINTKSNVSINTKSNVSSNTKSNSNNLLDKNISKLDLTAVDNTKKNIAVQKDRVSPPASGSNAIVKTPNESRPAPKTDKTEISNTNIQAKEKVNTDSNLVNINGSQNMTPNIPADITNPPINPPPSVVNNTPVSSIFSIPTPTDQLRVAGASNTAVSGEITTGGNGSNVDRNNSSNGENAEVRNDINNLTENNNNNDSNHNFSGSQRNKVNASPPSSNEQNSVNQGVFVPSDSNGSSFNPNTSTFEKLPKHNNQKLISNYSIIFVIILLILLICFFLIFLKKKFVMTSKNTSDKHNNKKFRKEILKNYNKNIMEEIKEVQQQQKNLTNNETHLQKPSMILERHPTKKESIFSNEYSDSSSELGDNFFAFSTKSQSLYSHDSSKNTDNNSVDSEFNE</sequence>
<feature type="transmembrane region" description="Helical" evidence="3">
    <location>
        <begin position="402"/>
        <end position="422"/>
    </location>
</feature>
<gene>
    <name evidence="4" type="ORF">HK099_007481</name>
</gene>
<dbReference type="EMBL" id="JADGJW010000729">
    <property type="protein sequence ID" value="KAJ3213277.1"/>
    <property type="molecule type" value="Genomic_DNA"/>
</dbReference>
<dbReference type="Proteomes" id="UP001211065">
    <property type="component" value="Unassembled WGS sequence"/>
</dbReference>
<feature type="region of interest" description="Disordered" evidence="2">
    <location>
        <begin position="299"/>
        <end position="384"/>
    </location>
</feature>
<feature type="compositionally biased region" description="Polar residues" evidence="2">
    <location>
        <begin position="53"/>
        <end position="67"/>
    </location>
</feature>
<dbReference type="AlphaFoldDB" id="A0AAD5XXJ4"/>
<feature type="region of interest" description="Disordered" evidence="2">
    <location>
        <begin position="518"/>
        <end position="538"/>
    </location>
</feature>
<feature type="compositionally biased region" description="Low complexity" evidence="2">
    <location>
        <begin position="113"/>
        <end position="169"/>
    </location>
</feature>
<feature type="compositionally biased region" description="Polar residues" evidence="2">
    <location>
        <begin position="22"/>
        <end position="41"/>
    </location>
</feature>
<comment type="caution">
    <text evidence="4">The sequence shown here is derived from an EMBL/GenBank/DDBJ whole genome shotgun (WGS) entry which is preliminary data.</text>
</comment>
<name>A0AAD5XXJ4_9FUNG</name>
<organism evidence="4 5">
    <name type="scientific">Clydaea vesicula</name>
    <dbReference type="NCBI Taxonomy" id="447962"/>
    <lineage>
        <taxon>Eukaryota</taxon>
        <taxon>Fungi</taxon>
        <taxon>Fungi incertae sedis</taxon>
        <taxon>Chytridiomycota</taxon>
        <taxon>Chytridiomycota incertae sedis</taxon>
        <taxon>Chytridiomycetes</taxon>
        <taxon>Lobulomycetales</taxon>
        <taxon>Lobulomycetaceae</taxon>
        <taxon>Clydaea</taxon>
    </lineage>
</organism>
<feature type="compositionally biased region" description="Polar residues" evidence="2">
    <location>
        <begin position="309"/>
        <end position="320"/>
    </location>
</feature>
<protein>
    <submittedName>
        <fullName evidence="4">Uncharacterized protein</fullName>
    </submittedName>
</protein>
<evidence type="ECO:0000313" key="5">
    <source>
        <dbReference type="Proteomes" id="UP001211065"/>
    </source>
</evidence>
<evidence type="ECO:0000256" key="3">
    <source>
        <dbReference type="SAM" id="Phobius"/>
    </source>
</evidence>
<feature type="region of interest" description="Disordered" evidence="2">
    <location>
        <begin position="194"/>
        <end position="226"/>
    </location>
</feature>
<keyword evidence="3" id="KW-0472">Membrane</keyword>
<evidence type="ECO:0000313" key="4">
    <source>
        <dbReference type="EMBL" id="KAJ3213277.1"/>
    </source>
</evidence>
<reference evidence="4" key="1">
    <citation type="submission" date="2020-05" db="EMBL/GenBank/DDBJ databases">
        <title>Phylogenomic resolution of chytrid fungi.</title>
        <authorList>
            <person name="Stajich J.E."/>
            <person name="Amses K."/>
            <person name="Simmons R."/>
            <person name="Seto K."/>
            <person name="Myers J."/>
            <person name="Bonds A."/>
            <person name="Quandt C.A."/>
            <person name="Barry K."/>
            <person name="Liu P."/>
            <person name="Grigoriev I."/>
            <person name="Longcore J.E."/>
            <person name="James T.Y."/>
        </authorList>
    </citation>
    <scope>NUCLEOTIDE SEQUENCE</scope>
    <source>
        <strain evidence="4">JEL0476</strain>
    </source>
</reference>
<feature type="compositionally biased region" description="Polar residues" evidence="2">
    <location>
        <begin position="344"/>
        <end position="384"/>
    </location>
</feature>
<accession>A0AAD5XXJ4</accession>
<feature type="compositionally biased region" description="Polar residues" evidence="2">
    <location>
        <begin position="200"/>
        <end position="212"/>
    </location>
</feature>
<keyword evidence="3" id="KW-1133">Transmembrane helix</keyword>
<keyword evidence="3" id="KW-0812">Transmembrane</keyword>
<evidence type="ECO:0000256" key="1">
    <source>
        <dbReference type="SAM" id="Coils"/>
    </source>
</evidence>
<evidence type="ECO:0000256" key="2">
    <source>
        <dbReference type="SAM" id="MobiDB-lite"/>
    </source>
</evidence>
<feature type="coiled-coil region" evidence="1">
    <location>
        <begin position="444"/>
        <end position="471"/>
    </location>
</feature>